<dbReference type="InterPro" id="IPR008254">
    <property type="entry name" value="Flavodoxin/NO_synth"/>
</dbReference>
<gene>
    <name evidence="7" type="ORF">A10D4_01407</name>
</gene>
<dbReference type="InterPro" id="IPR005025">
    <property type="entry name" value="FMN_Rdtase-like_dom"/>
</dbReference>
<reference evidence="7 8" key="1">
    <citation type="journal article" date="2012" name="J. Bacteriol.">
        <title>Genome Sequence of Idiomarina xiamenensis Type Strain 10-D-4.</title>
        <authorList>
            <person name="Lai Q."/>
            <person name="Wang L."/>
            <person name="Wang W."/>
            <person name="Shao Z."/>
        </authorList>
    </citation>
    <scope>NUCLEOTIDE SEQUENCE [LARGE SCALE GENOMIC DNA]</scope>
    <source>
        <strain evidence="7 8">10-D-4</strain>
    </source>
</reference>
<accession>K2KJF1</accession>
<protein>
    <submittedName>
        <fullName evidence="7">Multimeric flavodoxin WrbA</fullName>
    </submittedName>
</protein>
<proteinExistence type="inferred from homology"/>
<dbReference type="InterPro" id="IPR001226">
    <property type="entry name" value="Flavodoxin_CS"/>
</dbReference>
<dbReference type="SUPFAM" id="SSF52218">
    <property type="entry name" value="Flavoproteins"/>
    <property type="match status" value="1"/>
</dbReference>
<evidence type="ECO:0000313" key="8">
    <source>
        <dbReference type="Proteomes" id="UP000014115"/>
    </source>
</evidence>
<keyword evidence="8" id="KW-1185">Reference proteome</keyword>
<dbReference type="EMBL" id="AMRG01000002">
    <property type="protein sequence ID" value="EKE86857.1"/>
    <property type="molecule type" value="Genomic_DNA"/>
</dbReference>
<evidence type="ECO:0000313" key="7">
    <source>
        <dbReference type="EMBL" id="EKE86857.1"/>
    </source>
</evidence>
<feature type="domain" description="Flavodoxin-like" evidence="6">
    <location>
        <begin position="4"/>
        <end position="185"/>
    </location>
</feature>
<evidence type="ECO:0000256" key="5">
    <source>
        <dbReference type="SAM" id="MobiDB-lite"/>
    </source>
</evidence>
<dbReference type="GO" id="GO:0010181">
    <property type="term" value="F:FMN binding"/>
    <property type="evidence" value="ECO:0007669"/>
    <property type="project" value="InterPro"/>
</dbReference>
<dbReference type="eggNOG" id="COG0716">
    <property type="taxonomic scope" value="Bacteria"/>
</dbReference>
<evidence type="ECO:0000256" key="3">
    <source>
        <dbReference type="ARBA" id="ARBA00022630"/>
    </source>
</evidence>
<comment type="caution">
    <text evidence="7">The sequence shown here is derived from an EMBL/GenBank/DDBJ whole genome shotgun (WGS) entry which is preliminary data.</text>
</comment>
<dbReference type="PROSITE" id="PS00201">
    <property type="entry name" value="FLAVODOXIN"/>
    <property type="match status" value="1"/>
</dbReference>
<dbReference type="Gene3D" id="3.40.50.360">
    <property type="match status" value="1"/>
</dbReference>
<dbReference type="PANTHER" id="PTHR30546:SF23">
    <property type="entry name" value="FLAVOPROTEIN-LIKE PROTEIN YCP4-RELATED"/>
    <property type="match status" value="1"/>
</dbReference>
<dbReference type="Pfam" id="PF03358">
    <property type="entry name" value="FMN_red"/>
    <property type="match status" value="1"/>
</dbReference>
<keyword evidence="3" id="KW-0285">Flavoprotein</keyword>
<dbReference type="InterPro" id="IPR010089">
    <property type="entry name" value="Flavoprotein_WrbA-like"/>
</dbReference>
<keyword evidence="4" id="KW-0288">FMN</keyword>
<dbReference type="RefSeq" id="WP_008487249.1">
    <property type="nucleotide sequence ID" value="NZ_AMRG01000002.1"/>
</dbReference>
<dbReference type="PROSITE" id="PS50902">
    <property type="entry name" value="FLAVODOXIN_LIKE"/>
    <property type="match status" value="1"/>
</dbReference>
<name>K2KJF1_9GAMM</name>
<comment type="similarity">
    <text evidence="2">Belongs to the WrbA family.</text>
</comment>
<dbReference type="NCBIfam" id="TIGR01755">
    <property type="entry name" value="flav_wrbA"/>
    <property type="match status" value="1"/>
</dbReference>
<dbReference type="PATRIC" id="fig|740709.3.peg.282"/>
<evidence type="ECO:0000256" key="4">
    <source>
        <dbReference type="ARBA" id="ARBA00022643"/>
    </source>
</evidence>
<dbReference type="GO" id="GO:0016020">
    <property type="term" value="C:membrane"/>
    <property type="evidence" value="ECO:0007669"/>
    <property type="project" value="TreeGrafter"/>
</dbReference>
<dbReference type="STRING" id="740709.A10D4_01407"/>
<organism evidence="7 8">
    <name type="scientific">Idiomarina xiamenensis 10-D-4</name>
    <dbReference type="NCBI Taxonomy" id="740709"/>
    <lineage>
        <taxon>Bacteria</taxon>
        <taxon>Pseudomonadati</taxon>
        <taxon>Pseudomonadota</taxon>
        <taxon>Gammaproteobacteria</taxon>
        <taxon>Alteromonadales</taxon>
        <taxon>Idiomarinaceae</taxon>
        <taxon>Idiomarina</taxon>
    </lineage>
</organism>
<dbReference type="NCBIfam" id="NF002999">
    <property type="entry name" value="PRK03767.1"/>
    <property type="match status" value="1"/>
</dbReference>
<sequence length="204" mass="21530">MTQILILYYSRNGATQALADAIATGVESAGAEALLRTVSGNTDDAASERDIVVNDLDLQHCDGLIVGSPTRFGHMASSLQRFWESTSRDWLKGSLEDKPGAVFTSTGSQHGGQESTLLTLALPLLHHGMLLTGIPYSEPALQQTRDGGSPYGASHVAHDDGASGGKVSLSEHEYRCAKQLGYRVASIAQRLKLSAATSSSLSDS</sequence>
<dbReference type="FunFam" id="3.40.50.360:FF:000001">
    <property type="entry name" value="NAD(P)H dehydrogenase (Quinone) FQR1-like"/>
    <property type="match status" value="1"/>
</dbReference>
<feature type="region of interest" description="Disordered" evidence="5">
    <location>
        <begin position="143"/>
        <end position="164"/>
    </location>
</feature>
<dbReference type="AlphaFoldDB" id="K2KJF1"/>
<dbReference type="Proteomes" id="UP000014115">
    <property type="component" value="Unassembled WGS sequence"/>
</dbReference>
<dbReference type="PANTHER" id="PTHR30546">
    <property type="entry name" value="FLAVODOXIN-RELATED PROTEIN WRBA-RELATED"/>
    <property type="match status" value="1"/>
</dbReference>
<evidence type="ECO:0000256" key="1">
    <source>
        <dbReference type="ARBA" id="ARBA00001917"/>
    </source>
</evidence>
<dbReference type="GO" id="GO:0009055">
    <property type="term" value="F:electron transfer activity"/>
    <property type="evidence" value="ECO:0007669"/>
    <property type="project" value="InterPro"/>
</dbReference>
<dbReference type="InterPro" id="IPR029039">
    <property type="entry name" value="Flavoprotein-like_sf"/>
</dbReference>
<dbReference type="OrthoDB" id="9801479at2"/>
<evidence type="ECO:0000256" key="2">
    <source>
        <dbReference type="ARBA" id="ARBA00006961"/>
    </source>
</evidence>
<comment type="cofactor">
    <cofactor evidence="1">
        <name>FMN</name>
        <dbReference type="ChEBI" id="CHEBI:58210"/>
    </cofactor>
</comment>
<evidence type="ECO:0000259" key="6">
    <source>
        <dbReference type="PROSITE" id="PS50902"/>
    </source>
</evidence>
<dbReference type="GO" id="GO:0003955">
    <property type="term" value="F:NAD(P)H dehydrogenase (quinone) activity"/>
    <property type="evidence" value="ECO:0007669"/>
    <property type="project" value="InterPro"/>
</dbReference>